<evidence type="ECO:0000313" key="2">
    <source>
        <dbReference type="EMBL" id="TKB46320.1"/>
    </source>
</evidence>
<dbReference type="GO" id="GO:0005737">
    <property type="term" value="C:cytoplasm"/>
    <property type="evidence" value="ECO:0007669"/>
    <property type="project" value="TreeGrafter"/>
</dbReference>
<dbReference type="GO" id="GO:0004029">
    <property type="term" value="F:aldehyde dehydrogenase (NAD+) activity"/>
    <property type="evidence" value="ECO:0007669"/>
    <property type="project" value="TreeGrafter"/>
</dbReference>
<dbReference type="OrthoDB" id="9803010at2"/>
<comment type="caution">
    <text evidence="2">The sequence shown here is derived from an EMBL/GenBank/DDBJ whole genome shotgun (WGS) entry which is preliminary data.</text>
</comment>
<dbReference type="InterPro" id="IPR051783">
    <property type="entry name" value="NAD(P)-dependent_oxidoreduct"/>
</dbReference>
<dbReference type="PANTHER" id="PTHR48079:SF6">
    <property type="entry name" value="NAD(P)-BINDING DOMAIN-CONTAINING PROTEIN-RELATED"/>
    <property type="match status" value="1"/>
</dbReference>
<organism evidence="2 3">
    <name type="scientific">Thalassotalea mangrovi</name>
    <dbReference type="NCBI Taxonomy" id="2572245"/>
    <lineage>
        <taxon>Bacteria</taxon>
        <taxon>Pseudomonadati</taxon>
        <taxon>Pseudomonadota</taxon>
        <taxon>Gammaproteobacteria</taxon>
        <taxon>Alteromonadales</taxon>
        <taxon>Colwelliaceae</taxon>
        <taxon>Thalassotalea</taxon>
    </lineage>
</organism>
<dbReference type="Gene3D" id="3.40.50.720">
    <property type="entry name" value="NAD(P)-binding Rossmann-like Domain"/>
    <property type="match status" value="1"/>
</dbReference>
<dbReference type="SUPFAM" id="SSF51735">
    <property type="entry name" value="NAD(P)-binding Rossmann-fold domains"/>
    <property type="match status" value="1"/>
</dbReference>
<dbReference type="Proteomes" id="UP000307999">
    <property type="component" value="Unassembled WGS sequence"/>
</dbReference>
<proteinExistence type="predicted"/>
<evidence type="ECO:0000259" key="1">
    <source>
        <dbReference type="Pfam" id="PF01370"/>
    </source>
</evidence>
<name>A0A4U1B798_9GAMM</name>
<dbReference type="InterPro" id="IPR036291">
    <property type="entry name" value="NAD(P)-bd_dom_sf"/>
</dbReference>
<gene>
    <name evidence="2" type="ORF">E8M12_04505</name>
</gene>
<dbReference type="RefSeq" id="WP_136734896.1">
    <property type="nucleotide sequence ID" value="NZ_SWDB01000009.1"/>
</dbReference>
<reference evidence="2 3" key="1">
    <citation type="submission" date="2019-04" db="EMBL/GenBank/DDBJ databases">
        <title>Thalassotalea guangxiensis sp. nov., isolated from sediment of the coastal wetland.</title>
        <authorList>
            <person name="Zheng S."/>
            <person name="Zhang D."/>
        </authorList>
    </citation>
    <scope>NUCLEOTIDE SEQUENCE [LARGE SCALE GENOMIC DNA]</scope>
    <source>
        <strain evidence="2 3">ZS-4</strain>
    </source>
</reference>
<dbReference type="Pfam" id="PF01370">
    <property type="entry name" value="Epimerase"/>
    <property type="match status" value="1"/>
</dbReference>
<protein>
    <submittedName>
        <fullName evidence="2">NAD-dependent epimerase/dehydratase family protein</fullName>
    </submittedName>
</protein>
<dbReference type="EMBL" id="SWDB01000009">
    <property type="protein sequence ID" value="TKB46320.1"/>
    <property type="molecule type" value="Genomic_DNA"/>
</dbReference>
<evidence type="ECO:0000313" key="3">
    <source>
        <dbReference type="Proteomes" id="UP000307999"/>
    </source>
</evidence>
<accession>A0A4U1B798</accession>
<keyword evidence="3" id="KW-1185">Reference proteome</keyword>
<sequence>MMENVFITGAGGFIGRHLVEALLDKGVKVTALMVPHEPVPESWGNLVHIIRGDVRNLVEISRHIEPIDTLFHLAAIVSDWGGRDEHVDITVHGTEQAIKLALKHQARFVVTTSIAAFGSTLGHGEIDENSPRGSTLSNYEYVKQLQEDVTLSAVNEHGLDAVIIRPANVYGVGSVWVNRFVELLRNKEPALMGSGDWDAGLVHVNHVVQAMILSAENQQLTSGEIFVIADDPGVTWQQYLQALSDTLGLPQAKSIPNWLAKMLAPVLEFFGHLFKQKNAPVVTHLAYRLTGVESIFKNDKAKQLLGYRPMITLEQAMTEIKNNQQ</sequence>
<dbReference type="InterPro" id="IPR001509">
    <property type="entry name" value="Epimerase_deHydtase"/>
</dbReference>
<dbReference type="PANTHER" id="PTHR48079">
    <property type="entry name" value="PROTEIN YEEZ"/>
    <property type="match status" value="1"/>
</dbReference>
<dbReference type="AlphaFoldDB" id="A0A4U1B798"/>
<feature type="domain" description="NAD-dependent epimerase/dehydratase" evidence="1">
    <location>
        <begin position="5"/>
        <end position="229"/>
    </location>
</feature>